<dbReference type="Gene3D" id="1.10.3230.30">
    <property type="entry name" value="Phage gp6-like head-tail connector protein"/>
    <property type="match status" value="1"/>
</dbReference>
<organism evidence="1 2">
    <name type="scientific">Listeria fleischmannii FSL S10-1203</name>
    <dbReference type="NCBI Taxonomy" id="1265822"/>
    <lineage>
        <taxon>Bacteria</taxon>
        <taxon>Bacillati</taxon>
        <taxon>Bacillota</taxon>
        <taxon>Bacilli</taxon>
        <taxon>Bacillales</taxon>
        <taxon>Listeriaceae</taxon>
        <taxon>Listeria</taxon>
    </lineage>
</organism>
<name>W7DT46_9LIST</name>
<comment type="caution">
    <text evidence="1">The sequence shown here is derived from an EMBL/GenBank/DDBJ whole genome shotgun (WGS) entry which is preliminary data.</text>
</comment>
<proteinExistence type="predicted"/>
<dbReference type="PATRIC" id="fig|1265822.4.peg.1808"/>
<dbReference type="NCBIfam" id="TIGR01560">
    <property type="entry name" value="put_DNA_pack"/>
    <property type="match status" value="1"/>
</dbReference>
<accession>W7DT46</accession>
<sequence>MQEEVNNTLVEEAKAHLRITWSDEDDSVKKLIQRAMNVLRNLIHSSLEFEENEAARQLLFDCCRYIRNNSFEYFQQNFIAEIQTLQAIEMTKEAEQSAES</sequence>
<dbReference type="EMBL" id="AODM01000030">
    <property type="protein sequence ID" value="EUJ56631.1"/>
    <property type="molecule type" value="Genomic_DNA"/>
</dbReference>
<dbReference type="RefSeq" id="WP_052006770.1">
    <property type="nucleotide sequence ID" value="NZ_AODM01000030.1"/>
</dbReference>
<evidence type="ECO:0000313" key="1">
    <source>
        <dbReference type="EMBL" id="EUJ56631.1"/>
    </source>
</evidence>
<dbReference type="Proteomes" id="UP000019241">
    <property type="component" value="Unassembled WGS sequence"/>
</dbReference>
<dbReference type="InterPro" id="IPR006450">
    <property type="entry name" value="Phage_HK97_gp6-like"/>
</dbReference>
<dbReference type="Pfam" id="PF05135">
    <property type="entry name" value="Phage_connect_1"/>
    <property type="match status" value="1"/>
</dbReference>
<protein>
    <submittedName>
        <fullName evidence="1">Gp6 protein</fullName>
    </submittedName>
</protein>
<reference evidence="1 2" key="1">
    <citation type="submission" date="2012-12" db="EMBL/GenBank/DDBJ databases">
        <title>Novel taxa of Listeriaceae from agricultural environments in the United States.</title>
        <authorList>
            <person name="den Bakker H.C."/>
            <person name="Allred A."/>
            <person name="Warchocki S."/>
            <person name="Wright E.M."/>
            <person name="Burrell A."/>
            <person name="Nightingale K.K."/>
            <person name="Kephart D."/>
            <person name="Wiedmann M."/>
        </authorList>
    </citation>
    <scope>NUCLEOTIDE SEQUENCE [LARGE SCALE GENOMIC DNA]</scope>
    <source>
        <strain evidence="1 2">FSL S10-1203</strain>
    </source>
</reference>
<dbReference type="AlphaFoldDB" id="W7DT46"/>
<dbReference type="InterPro" id="IPR021146">
    <property type="entry name" value="Phage_gp6-like_head-tail"/>
</dbReference>
<gene>
    <name evidence="1" type="ORF">MCOL2_08896</name>
</gene>
<evidence type="ECO:0000313" key="2">
    <source>
        <dbReference type="Proteomes" id="UP000019241"/>
    </source>
</evidence>